<evidence type="ECO:0000313" key="3">
    <source>
        <dbReference type="EMBL" id="MCI0181876.1"/>
    </source>
</evidence>
<evidence type="ECO:0000313" key="4">
    <source>
        <dbReference type="Proteomes" id="UP001139263"/>
    </source>
</evidence>
<comment type="caution">
    <text evidence="3">The sequence shown here is derived from an EMBL/GenBank/DDBJ whole genome shotgun (WGS) entry which is preliminary data.</text>
</comment>
<reference evidence="3" key="1">
    <citation type="submission" date="2022-03" db="EMBL/GenBank/DDBJ databases">
        <title>Draft Genome Sequence of Firmicute Strain S0AB, a Heterotrophic Iron/Sulfur-Oxidizing Extreme Acidophile.</title>
        <authorList>
            <person name="Vergara E."/>
            <person name="Pakostova E."/>
            <person name="Johnson D.B."/>
            <person name="Holmes D.S."/>
        </authorList>
    </citation>
    <scope>NUCLEOTIDE SEQUENCE</scope>
    <source>
        <strain evidence="3">S0AB</strain>
    </source>
</reference>
<dbReference type="EMBL" id="JALBUF010000001">
    <property type="protein sequence ID" value="MCI0181876.1"/>
    <property type="molecule type" value="Genomic_DNA"/>
</dbReference>
<dbReference type="Pfam" id="PF03445">
    <property type="entry name" value="DUF294"/>
    <property type="match status" value="1"/>
</dbReference>
<evidence type="ECO:0000259" key="1">
    <source>
        <dbReference type="Pfam" id="PF03445"/>
    </source>
</evidence>
<proteinExistence type="predicted"/>
<evidence type="ECO:0008006" key="5">
    <source>
        <dbReference type="Google" id="ProtNLM"/>
    </source>
</evidence>
<name>A0A9X1V578_9BACL</name>
<dbReference type="Proteomes" id="UP001139263">
    <property type="component" value="Unassembled WGS sequence"/>
</dbReference>
<dbReference type="GO" id="GO:0008773">
    <property type="term" value="F:[protein-PII] uridylyltransferase activity"/>
    <property type="evidence" value="ECO:0007669"/>
    <property type="project" value="InterPro"/>
</dbReference>
<feature type="domain" description="DUF294" evidence="2">
    <location>
        <begin position="210"/>
        <end position="331"/>
    </location>
</feature>
<dbReference type="RefSeq" id="WP_241711504.1">
    <property type="nucleotide sequence ID" value="NZ_JALBUF010000001.1"/>
</dbReference>
<protein>
    <recommendedName>
        <fullName evidence="5">Signal transduction protein</fullName>
    </recommendedName>
</protein>
<dbReference type="Pfam" id="PF10335">
    <property type="entry name" value="DUF294_C"/>
    <property type="match status" value="1"/>
</dbReference>
<dbReference type="AlphaFoldDB" id="A0A9X1V578"/>
<feature type="domain" description="Protein-PII uridylyltransferase N-terminal" evidence="1">
    <location>
        <begin position="40"/>
        <end position="161"/>
    </location>
</feature>
<sequence>MLTFGDEIIYNLSALREQHAMLPKQIITSLQTDLLETTYSLLSIHHHTMHQQAFLLAKQQLEFEGLLPPWEAFCFVMLGSGARSEQALRVDQDHALIFVMAKHSSESLAQIYVAKLTELIAAYLYEIGYALCTGNVMASNPRWRGMAQEWSIRLINYQAEPTWENIRFLLIAADSVPIIGDWQLLVTMRKQAVHAIATSPFMRWKIADQGRVDKLVVPLWKRGSLSIKETLYTPLVNSVRLWAHSMSIEEPSTLERMTLLVKQHAWTEAFGAEAKQVFMQVLDWRVRIHVECLLRKTDITDMLNVTKLTPEEWERLKMAIRFVRKLQLLTVKSFRERGSADGV</sequence>
<dbReference type="CDD" id="cd05401">
    <property type="entry name" value="NT_GlnE_GlnD_like"/>
    <property type="match status" value="1"/>
</dbReference>
<organism evidence="3 4">
    <name type="scientific">Sulfoacidibacillus ferrooxidans</name>
    <dbReference type="NCBI Taxonomy" id="2005001"/>
    <lineage>
        <taxon>Bacteria</taxon>
        <taxon>Bacillati</taxon>
        <taxon>Bacillota</taxon>
        <taxon>Bacilli</taxon>
        <taxon>Bacillales</taxon>
        <taxon>Alicyclobacillaceae</taxon>
        <taxon>Sulfoacidibacillus</taxon>
    </lineage>
</organism>
<evidence type="ECO:0000259" key="2">
    <source>
        <dbReference type="Pfam" id="PF10335"/>
    </source>
</evidence>
<dbReference type="InterPro" id="IPR018821">
    <property type="entry name" value="DUF294_put_nucleoTrafse_sb-bd"/>
</dbReference>
<gene>
    <name evidence="3" type="ORF">MM817_00123</name>
</gene>
<keyword evidence="4" id="KW-1185">Reference proteome</keyword>
<accession>A0A9X1V578</accession>
<dbReference type="InterPro" id="IPR005105">
    <property type="entry name" value="GlnD_Uridyltrans_N"/>
</dbReference>